<organism evidence="2 3">
    <name type="scientific">Littorina saxatilis</name>
    <dbReference type="NCBI Taxonomy" id="31220"/>
    <lineage>
        <taxon>Eukaryota</taxon>
        <taxon>Metazoa</taxon>
        <taxon>Spiralia</taxon>
        <taxon>Lophotrochozoa</taxon>
        <taxon>Mollusca</taxon>
        <taxon>Gastropoda</taxon>
        <taxon>Caenogastropoda</taxon>
        <taxon>Littorinimorpha</taxon>
        <taxon>Littorinoidea</taxon>
        <taxon>Littorinidae</taxon>
        <taxon>Littorina</taxon>
    </lineage>
</organism>
<keyword evidence="1" id="KW-0732">Signal</keyword>
<gene>
    <name evidence="2" type="ORF">V1264_002827</name>
</gene>
<comment type="caution">
    <text evidence="2">The sequence shown here is derived from an EMBL/GenBank/DDBJ whole genome shotgun (WGS) entry which is preliminary data.</text>
</comment>
<protein>
    <submittedName>
        <fullName evidence="2">Uncharacterized protein</fullName>
    </submittedName>
</protein>
<name>A0AAN9B4A1_9CAEN</name>
<evidence type="ECO:0000256" key="1">
    <source>
        <dbReference type="SAM" id="SignalP"/>
    </source>
</evidence>
<evidence type="ECO:0000313" key="2">
    <source>
        <dbReference type="EMBL" id="KAK7098562.1"/>
    </source>
</evidence>
<feature type="signal peptide" evidence="1">
    <location>
        <begin position="1"/>
        <end position="23"/>
    </location>
</feature>
<proteinExistence type="predicted"/>
<dbReference type="EMBL" id="JBAMIC010000012">
    <property type="protein sequence ID" value="KAK7098562.1"/>
    <property type="molecule type" value="Genomic_DNA"/>
</dbReference>
<dbReference type="AlphaFoldDB" id="A0AAN9B4A1"/>
<dbReference type="Proteomes" id="UP001374579">
    <property type="component" value="Unassembled WGS sequence"/>
</dbReference>
<evidence type="ECO:0000313" key="3">
    <source>
        <dbReference type="Proteomes" id="UP001374579"/>
    </source>
</evidence>
<keyword evidence="3" id="KW-1185">Reference proteome</keyword>
<accession>A0AAN9B4A1</accession>
<sequence length="81" mass="8958">MKVLAAFLVAMVTLVLSPDHSTAVKHYAGEVPQGHSVTYYLNICSVCGEFYGGSVERECIMDKSFATFNNCLAAILQRRRK</sequence>
<reference evidence="2 3" key="1">
    <citation type="submission" date="2024-02" db="EMBL/GenBank/DDBJ databases">
        <title>Chromosome-scale genome assembly of the rough periwinkle Littorina saxatilis.</title>
        <authorList>
            <person name="De Jode A."/>
            <person name="Faria R."/>
            <person name="Formenti G."/>
            <person name="Sims Y."/>
            <person name="Smith T.P."/>
            <person name="Tracey A."/>
            <person name="Wood J.M.D."/>
            <person name="Zagrodzka Z.B."/>
            <person name="Johannesson K."/>
            <person name="Butlin R.K."/>
            <person name="Leder E.H."/>
        </authorList>
    </citation>
    <scope>NUCLEOTIDE SEQUENCE [LARGE SCALE GENOMIC DNA]</scope>
    <source>
        <strain evidence="2">Snail1</strain>
        <tissue evidence="2">Muscle</tissue>
    </source>
</reference>
<feature type="chain" id="PRO_5043003208" evidence="1">
    <location>
        <begin position="24"/>
        <end position="81"/>
    </location>
</feature>